<feature type="non-terminal residue" evidence="3">
    <location>
        <position position="213"/>
    </location>
</feature>
<dbReference type="PANTHER" id="PTHR23308">
    <property type="entry name" value="NUCLEAR INHIBITOR OF PROTEIN PHOSPHATASE-1"/>
    <property type="match status" value="1"/>
</dbReference>
<feature type="domain" description="FHA" evidence="2">
    <location>
        <begin position="30"/>
        <end position="80"/>
    </location>
</feature>
<comment type="caution">
    <text evidence="3">The sequence shown here is derived from an EMBL/GenBank/DDBJ whole genome shotgun (WGS) entry which is preliminary data.</text>
</comment>
<name>A0A964WVM2_9HYPH</name>
<dbReference type="OrthoDB" id="273564at2"/>
<dbReference type="PROSITE" id="PS50006">
    <property type="entry name" value="FHA_DOMAIN"/>
    <property type="match status" value="1"/>
</dbReference>
<dbReference type="SMART" id="SM00240">
    <property type="entry name" value="FHA"/>
    <property type="match status" value="1"/>
</dbReference>
<accession>A0A964WVM2</accession>
<dbReference type="EMBL" id="SPKJ01000152">
    <property type="protein sequence ID" value="MYZ50331.1"/>
    <property type="molecule type" value="Genomic_DNA"/>
</dbReference>
<gene>
    <name evidence="3" type="ORF">E4O86_21715</name>
</gene>
<dbReference type="SUPFAM" id="SSF49879">
    <property type="entry name" value="SMAD/FHA domain"/>
    <property type="match status" value="1"/>
</dbReference>
<dbReference type="Proteomes" id="UP000773614">
    <property type="component" value="Unassembled WGS sequence"/>
</dbReference>
<dbReference type="InterPro" id="IPR008984">
    <property type="entry name" value="SMAD_FHA_dom_sf"/>
</dbReference>
<organism evidence="3 4">
    <name type="scientific">Propylenella binzhouense</name>
    <dbReference type="NCBI Taxonomy" id="2555902"/>
    <lineage>
        <taxon>Bacteria</taxon>
        <taxon>Pseudomonadati</taxon>
        <taxon>Pseudomonadota</taxon>
        <taxon>Alphaproteobacteria</taxon>
        <taxon>Hyphomicrobiales</taxon>
        <taxon>Propylenellaceae</taxon>
        <taxon>Propylenella</taxon>
    </lineage>
</organism>
<proteinExistence type="predicted"/>
<evidence type="ECO:0000313" key="4">
    <source>
        <dbReference type="Proteomes" id="UP000773614"/>
    </source>
</evidence>
<dbReference type="CDD" id="cd00060">
    <property type="entry name" value="FHA"/>
    <property type="match status" value="1"/>
</dbReference>
<feature type="region of interest" description="Disordered" evidence="1">
    <location>
        <begin position="167"/>
        <end position="213"/>
    </location>
</feature>
<dbReference type="AlphaFoldDB" id="A0A964WVM2"/>
<dbReference type="RefSeq" id="WP_161142654.1">
    <property type="nucleotide sequence ID" value="NZ_SPKJ01000152.1"/>
</dbReference>
<evidence type="ECO:0000313" key="3">
    <source>
        <dbReference type="EMBL" id="MYZ50331.1"/>
    </source>
</evidence>
<protein>
    <submittedName>
        <fullName evidence="3">FHA domain-containing protein</fullName>
    </submittedName>
</protein>
<dbReference type="Pfam" id="PF00498">
    <property type="entry name" value="FHA"/>
    <property type="match status" value="1"/>
</dbReference>
<reference evidence="3" key="1">
    <citation type="submission" date="2019-03" db="EMBL/GenBank/DDBJ databases">
        <title>Afifella sp. nov., isolated from activated sludge.</title>
        <authorList>
            <person name="Li Q."/>
            <person name="Liu Y."/>
        </authorList>
    </citation>
    <scope>NUCLEOTIDE SEQUENCE</scope>
    <source>
        <strain evidence="3">L72</strain>
    </source>
</reference>
<dbReference type="Gene3D" id="2.60.200.20">
    <property type="match status" value="1"/>
</dbReference>
<evidence type="ECO:0000256" key="1">
    <source>
        <dbReference type="SAM" id="MobiDB-lite"/>
    </source>
</evidence>
<keyword evidence="4" id="KW-1185">Reference proteome</keyword>
<dbReference type="InterPro" id="IPR000253">
    <property type="entry name" value="FHA_dom"/>
</dbReference>
<sequence>MTASITLTIENCERLPDGGPLQFRTRQRGFDIGREQHLDWTLPDPSRFISGRHCEVRFEKGGFWLYDISRNGTFLNGATARVKSPYRLADGDRLQIGHYIVAVAIEGGASAEDLQAPFGASPQVEIGSGSIWDTGTPAPAPMDRRAFLPPRQGAVRAPDFSEQYLDVPEFRPPRPEPSFGAVEPAPPAWERQAPAWPEPEPREVPPAAARPRE</sequence>
<evidence type="ECO:0000259" key="2">
    <source>
        <dbReference type="PROSITE" id="PS50006"/>
    </source>
</evidence>
<dbReference type="InterPro" id="IPR050923">
    <property type="entry name" value="Cell_Proc_Reg/RNA_Proc"/>
</dbReference>